<gene>
    <name evidence="2" type="ORF">BS50DRAFT_19184</name>
</gene>
<proteinExistence type="predicted"/>
<feature type="region of interest" description="Disordered" evidence="1">
    <location>
        <begin position="126"/>
        <end position="145"/>
    </location>
</feature>
<evidence type="ECO:0000313" key="2">
    <source>
        <dbReference type="EMBL" id="PSN74579.1"/>
    </source>
</evidence>
<reference evidence="2 3" key="1">
    <citation type="journal article" date="2018" name="Front. Microbiol.">
        <title>Genome-Wide Analysis of Corynespora cassiicola Leaf Fall Disease Putative Effectors.</title>
        <authorList>
            <person name="Lopez D."/>
            <person name="Ribeiro S."/>
            <person name="Label P."/>
            <person name="Fumanal B."/>
            <person name="Venisse J.S."/>
            <person name="Kohler A."/>
            <person name="de Oliveira R.R."/>
            <person name="Labutti K."/>
            <person name="Lipzen A."/>
            <person name="Lail K."/>
            <person name="Bauer D."/>
            <person name="Ohm R.A."/>
            <person name="Barry K.W."/>
            <person name="Spatafora J."/>
            <person name="Grigoriev I.V."/>
            <person name="Martin F.M."/>
            <person name="Pujade-Renaud V."/>
        </authorList>
    </citation>
    <scope>NUCLEOTIDE SEQUENCE [LARGE SCALE GENOMIC DNA]</scope>
    <source>
        <strain evidence="2 3">Philippines</strain>
    </source>
</reference>
<name>A0A2T2PA91_CORCC</name>
<evidence type="ECO:0000256" key="1">
    <source>
        <dbReference type="SAM" id="MobiDB-lite"/>
    </source>
</evidence>
<protein>
    <submittedName>
        <fullName evidence="2">Uncharacterized protein</fullName>
    </submittedName>
</protein>
<accession>A0A2T2PA91</accession>
<sequence length="165" mass="18058">MAGMAGCTALHRAAPRRAIFGPMCCLPRCARCLLACWPLAASGPPLAGPVTRRDRKKEARPPASCCSLLAARCSLLSVSSTVCADPTRAGRVRRWRLCCPRAPFAHHLPAYHSPLSRTRLLRERASERAGQRTSALGKMAPRSPARRRLHPPLCKIIVILLLQPR</sequence>
<organism evidence="2 3">
    <name type="scientific">Corynespora cassiicola Philippines</name>
    <dbReference type="NCBI Taxonomy" id="1448308"/>
    <lineage>
        <taxon>Eukaryota</taxon>
        <taxon>Fungi</taxon>
        <taxon>Dikarya</taxon>
        <taxon>Ascomycota</taxon>
        <taxon>Pezizomycotina</taxon>
        <taxon>Dothideomycetes</taxon>
        <taxon>Pleosporomycetidae</taxon>
        <taxon>Pleosporales</taxon>
        <taxon>Corynesporascaceae</taxon>
        <taxon>Corynespora</taxon>
    </lineage>
</organism>
<evidence type="ECO:0000313" key="3">
    <source>
        <dbReference type="Proteomes" id="UP000240883"/>
    </source>
</evidence>
<dbReference type="EMBL" id="KZ678128">
    <property type="protein sequence ID" value="PSN74579.1"/>
    <property type="molecule type" value="Genomic_DNA"/>
</dbReference>
<dbReference type="AlphaFoldDB" id="A0A2T2PA91"/>
<dbReference type="Proteomes" id="UP000240883">
    <property type="component" value="Unassembled WGS sequence"/>
</dbReference>
<keyword evidence="3" id="KW-1185">Reference proteome</keyword>